<comment type="caution">
    <text evidence="1">The sequence shown here is derived from an EMBL/GenBank/DDBJ whole genome shotgun (WGS) entry which is preliminary data.</text>
</comment>
<dbReference type="EMBL" id="CAJMWW010000660">
    <property type="protein sequence ID" value="CAE6480997.1"/>
    <property type="molecule type" value="Genomic_DNA"/>
</dbReference>
<evidence type="ECO:0000313" key="2">
    <source>
        <dbReference type="Proteomes" id="UP000663841"/>
    </source>
</evidence>
<gene>
    <name evidence="1" type="ORF">RDB_LOCUS206812</name>
</gene>
<dbReference type="Proteomes" id="UP000663841">
    <property type="component" value="Unassembled WGS sequence"/>
</dbReference>
<name>A0A8H3CCI0_9AGAM</name>
<dbReference type="AlphaFoldDB" id="A0A8H3CCI0"/>
<protein>
    <submittedName>
        <fullName evidence="1">Uncharacterized protein</fullName>
    </submittedName>
</protein>
<reference evidence="1" key="1">
    <citation type="submission" date="2021-01" db="EMBL/GenBank/DDBJ databases">
        <authorList>
            <person name="Kaushik A."/>
        </authorList>
    </citation>
    <scope>NUCLEOTIDE SEQUENCE</scope>
    <source>
        <strain evidence="1">AG3-T5</strain>
    </source>
</reference>
<evidence type="ECO:0000313" key="1">
    <source>
        <dbReference type="EMBL" id="CAE6480997.1"/>
    </source>
</evidence>
<accession>A0A8H3CCI0</accession>
<organism evidence="1 2">
    <name type="scientific">Rhizoctonia solani</name>
    <dbReference type="NCBI Taxonomy" id="456999"/>
    <lineage>
        <taxon>Eukaryota</taxon>
        <taxon>Fungi</taxon>
        <taxon>Dikarya</taxon>
        <taxon>Basidiomycota</taxon>
        <taxon>Agaricomycotina</taxon>
        <taxon>Agaricomycetes</taxon>
        <taxon>Cantharellales</taxon>
        <taxon>Ceratobasidiaceae</taxon>
        <taxon>Rhizoctonia</taxon>
    </lineage>
</organism>
<proteinExistence type="predicted"/>
<sequence>MSSNMDIDSKAEESELVLHKSNTSARLDVAKLNLAVSCAIEEYKAKDPSTFKDDYWLPFNDTFILLQILLKVFQDLQMDEVDCSIHLARHPLLADMPKPTKSGMSSNGINSNLKLAFEEPYKGETAHLFIKSLNKIRCFYVGRPAADRPYNWSVAVIQSSGMGKSRMAEQSSLSMFTIPINIREDPPAGKKAYPPSDTSVRRFFHRYQNKDDAEQQAAYAIFLQVLFTKILELIQNQFPELTGQDLARAWATYLKEGGSEDTVGMNRQEFYNSVVLKADGLLKKANQPTLGGQEQSLIAPSASCEFPENIFETLHVLSLHRSSS</sequence>